<dbReference type="GO" id="GO:0042254">
    <property type="term" value="P:ribosome biogenesis"/>
    <property type="evidence" value="ECO:0007669"/>
    <property type="project" value="UniProtKB-KW"/>
</dbReference>
<comment type="subunit">
    <text evidence="3">Interacts with Der.</text>
</comment>
<dbReference type="NCBIfam" id="NF003560">
    <property type="entry name" value="PRK05244.1-1"/>
    <property type="match status" value="1"/>
</dbReference>
<dbReference type="EMBL" id="CP002209">
    <property type="protein sequence ID" value="ADN77936.1"/>
    <property type="molecule type" value="Genomic_DNA"/>
</dbReference>
<sequence length="173" mass="18920">MTRIKKSRKVNSNGPTRPAREKANAAKARAGKKAGKGQASGSRHSQSKLALARQERAETDPRLGSKTPVALFVDSTAPAKPAAKALAPDVELAKLEADPRLNLLLERTEAGETLKPKDQQWLDATLDRIADLMQQLGLDVEEDDAFEEENADGEPDLFSRFEQGADLLDQYKE</sequence>
<dbReference type="KEGG" id="fbl:Fbal_3743"/>
<name>E1SR06_FERBD</name>
<dbReference type="HAMAP" id="MF_01058">
    <property type="entry name" value="GAP_YihI"/>
    <property type="match status" value="1"/>
</dbReference>
<reference evidence="5 6" key="1">
    <citation type="journal article" date="2010" name="Stand. Genomic Sci.">
        <title>Complete genome sequence of Ferrimonas balearica type strain (PAT).</title>
        <authorList>
            <person name="Nolan M."/>
            <person name="Sikorski J."/>
            <person name="Davenport K."/>
            <person name="Lucas S."/>
            <person name="Glavina Del Rio T."/>
            <person name="Tice H."/>
            <person name="Cheng J."/>
            <person name="Goodwin L."/>
            <person name="Pitluck S."/>
            <person name="Liolios K."/>
            <person name="Ivanova N."/>
            <person name="Mavromatis K."/>
            <person name="Ovchinnikova G."/>
            <person name="Pati A."/>
            <person name="Chen A."/>
            <person name="Palaniappan K."/>
            <person name="Land M."/>
            <person name="Hauser L."/>
            <person name="Chang Y."/>
            <person name="Jeffries C."/>
            <person name="Tapia R."/>
            <person name="Brettin T."/>
            <person name="Detter J."/>
            <person name="Han C."/>
            <person name="Yasawong M."/>
            <person name="Rohde M."/>
            <person name="Tindall B."/>
            <person name="Goker M."/>
            <person name="Woyke T."/>
            <person name="Bristow J."/>
            <person name="Eisen J."/>
            <person name="Markowitz V."/>
            <person name="Hugenholtz P."/>
            <person name="Kyrpides N."/>
            <person name="Klenk H."/>
            <person name="Lapidus A."/>
        </authorList>
    </citation>
    <scope>NUCLEOTIDE SEQUENCE [LARGE SCALE GENOMIC DNA]</scope>
    <source>
        <strain evidence="6">DSM 9799 / CCM 4581 / KCTC 23876 / PAT</strain>
    </source>
</reference>
<keyword evidence="2 3" id="KW-0690">Ribosome biogenesis</keyword>
<dbReference type="AlphaFoldDB" id="E1SR06"/>
<dbReference type="STRING" id="550540.Fbal_3743"/>
<dbReference type="InterPro" id="IPR007336">
    <property type="entry name" value="YihI"/>
</dbReference>
<keyword evidence="6" id="KW-1185">Reference proteome</keyword>
<dbReference type="GO" id="GO:0005096">
    <property type="term" value="F:GTPase activator activity"/>
    <property type="evidence" value="ECO:0007669"/>
    <property type="project" value="UniProtKB-KW"/>
</dbReference>
<protein>
    <recommendedName>
        <fullName evidence="3">Der GTPase-activating protein YihI</fullName>
    </recommendedName>
</protein>
<dbReference type="Pfam" id="PF04220">
    <property type="entry name" value="YihI"/>
    <property type="match status" value="1"/>
</dbReference>
<comment type="similarity">
    <text evidence="3">Belongs to the YihI family.</text>
</comment>
<evidence type="ECO:0000313" key="5">
    <source>
        <dbReference type="EMBL" id="ADN77936.1"/>
    </source>
</evidence>
<accession>E1SR06</accession>
<comment type="function">
    <text evidence="3">A GTPase-activating protein (GAP) that modifies Der/EngA GTPase function. May play a role in ribosome biogenesis.</text>
</comment>
<evidence type="ECO:0000313" key="6">
    <source>
        <dbReference type="Proteomes" id="UP000006683"/>
    </source>
</evidence>
<dbReference type="eggNOG" id="COG3078">
    <property type="taxonomic scope" value="Bacteria"/>
</dbReference>
<organism evidence="5 6">
    <name type="scientific">Ferrimonas balearica (strain DSM 9799 / CCM 4581 / KCTC 23876 / PAT)</name>
    <dbReference type="NCBI Taxonomy" id="550540"/>
    <lineage>
        <taxon>Bacteria</taxon>
        <taxon>Pseudomonadati</taxon>
        <taxon>Pseudomonadota</taxon>
        <taxon>Gammaproteobacteria</taxon>
        <taxon>Alteromonadales</taxon>
        <taxon>Ferrimonadaceae</taxon>
        <taxon>Ferrimonas</taxon>
    </lineage>
</organism>
<feature type="compositionally biased region" description="Basic and acidic residues" evidence="4">
    <location>
        <begin position="53"/>
        <end position="63"/>
    </location>
</feature>
<evidence type="ECO:0000256" key="4">
    <source>
        <dbReference type="SAM" id="MobiDB-lite"/>
    </source>
</evidence>
<dbReference type="OrthoDB" id="5677577at2"/>
<dbReference type="HOGENOM" id="CLU_094104_0_0_6"/>
<gene>
    <name evidence="3" type="primary">yihI</name>
    <name evidence="5" type="ordered locus">Fbal_3743</name>
</gene>
<evidence type="ECO:0000256" key="2">
    <source>
        <dbReference type="ARBA" id="ARBA00022517"/>
    </source>
</evidence>
<evidence type="ECO:0000256" key="1">
    <source>
        <dbReference type="ARBA" id="ARBA00022468"/>
    </source>
</evidence>
<proteinExistence type="inferred from homology"/>
<dbReference type="GeneID" id="67183937"/>
<keyword evidence="1 3" id="KW-0343">GTPase activation</keyword>
<feature type="region of interest" description="Disordered" evidence="4">
    <location>
        <begin position="1"/>
        <end position="68"/>
    </location>
</feature>
<dbReference type="Proteomes" id="UP000006683">
    <property type="component" value="Chromosome"/>
</dbReference>
<evidence type="ECO:0000256" key="3">
    <source>
        <dbReference type="HAMAP-Rule" id="MF_01058"/>
    </source>
</evidence>
<dbReference type="RefSeq" id="WP_013347241.1">
    <property type="nucleotide sequence ID" value="NC_014541.1"/>
</dbReference>